<feature type="domain" description="Thiolase N-terminal" evidence="6">
    <location>
        <begin position="5"/>
        <end position="262"/>
    </location>
</feature>
<dbReference type="InterPro" id="IPR016039">
    <property type="entry name" value="Thiolase-like"/>
</dbReference>
<dbReference type="AlphaFoldDB" id="A0A562I3C3"/>
<evidence type="ECO:0000259" key="7">
    <source>
        <dbReference type="Pfam" id="PF02803"/>
    </source>
</evidence>
<dbReference type="PROSITE" id="PS00737">
    <property type="entry name" value="THIOLASE_2"/>
    <property type="match status" value="1"/>
</dbReference>
<dbReference type="InterPro" id="IPR020616">
    <property type="entry name" value="Thiolase_N"/>
</dbReference>
<evidence type="ECO:0000259" key="6">
    <source>
        <dbReference type="Pfam" id="PF00108"/>
    </source>
</evidence>
<name>A0A562I3C3_MICOL</name>
<comment type="similarity">
    <text evidence="1 5">Belongs to the thiolase-like superfamily. Thiolase family.</text>
</comment>
<dbReference type="RefSeq" id="WP_145772660.1">
    <property type="nucleotide sequence ID" value="NZ_BAAATQ010000384.1"/>
</dbReference>
<comment type="caution">
    <text evidence="8">The sequence shown here is derived from an EMBL/GenBank/DDBJ whole genome shotgun (WGS) entry which is preliminary data.</text>
</comment>
<dbReference type="InterPro" id="IPR002155">
    <property type="entry name" value="Thiolase"/>
</dbReference>
<protein>
    <submittedName>
        <fullName evidence="8">Acetyl-CoA acyltransferase</fullName>
    </submittedName>
</protein>
<keyword evidence="9" id="KW-1185">Reference proteome</keyword>
<dbReference type="EMBL" id="VLKE01000001">
    <property type="protein sequence ID" value="TWH65306.1"/>
    <property type="molecule type" value="Genomic_DNA"/>
</dbReference>
<dbReference type="PANTHER" id="PTHR43365">
    <property type="entry name" value="BLR7806 PROTEIN"/>
    <property type="match status" value="1"/>
</dbReference>
<dbReference type="GO" id="GO:0016747">
    <property type="term" value="F:acyltransferase activity, transferring groups other than amino-acyl groups"/>
    <property type="evidence" value="ECO:0007669"/>
    <property type="project" value="InterPro"/>
</dbReference>
<dbReference type="CDD" id="cd00751">
    <property type="entry name" value="thiolase"/>
    <property type="match status" value="1"/>
</dbReference>
<dbReference type="InterPro" id="IPR020613">
    <property type="entry name" value="Thiolase_CS"/>
</dbReference>
<sequence>MPNAVIVDVVRTASGRGKPGGALSDVHPAGLLAVVIGELMRRTGVDPAQIDDVIAGCVGQAGDQALNIARTAALVAGLPELVPATTVDRQCGSSQQAAHFAAQGVAAGAYDIVIACGVESMSRVPMGMASAGGAALKPLSARYPDGLVGQGVSAELIAARWKLDRARLDEFSARSHERAAATASAGGFDDEIVAVPRPGAGDHLTDETIRPGTTAEGLGRLPSAFVDDALAERFPEIEWIITPGNSSPLTDGASAALIMSEDVAGRLGLTPRARFHSFAVTGSDPLLMLTGIIPATRKVLARSGLDIADIDTFEVNEAFAPVPLMWADEFAVAEDKLNPRGGAIALGHPLGGSGTRLLCTMVHHLEATGGRFGLQTMCEGGGMANATIIERL</sequence>
<reference evidence="8 9" key="1">
    <citation type="submission" date="2019-07" db="EMBL/GenBank/DDBJ databases">
        <title>R&amp;d 2014.</title>
        <authorList>
            <person name="Klenk H.-P."/>
        </authorList>
    </citation>
    <scope>NUCLEOTIDE SEQUENCE [LARGE SCALE GENOMIC DNA]</scope>
    <source>
        <strain evidence="8 9">DSM 43868</strain>
    </source>
</reference>
<dbReference type="NCBIfam" id="TIGR01930">
    <property type="entry name" value="AcCoA-C-Actrans"/>
    <property type="match status" value="1"/>
</dbReference>
<dbReference type="PIRSF" id="PIRSF000429">
    <property type="entry name" value="Ac-CoA_Ac_transf"/>
    <property type="match status" value="1"/>
</dbReference>
<proteinExistence type="inferred from homology"/>
<keyword evidence="3 5" id="KW-0012">Acyltransferase</keyword>
<evidence type="ECO:0000256" key="2">
    <source>
        <dbReference type="ARBA" id="ARBA00022679"/>
    </source>
</evidence>
<dbReference type="PANTHER" id="PTHR43365:SF1">
    <property type="entry name" value="ACETYL-COA C-ACYLTRANSFERASE"/>
    <property type="match status" value="1"/>
</dbReference>
<evidence type="ECO:0000256" key="4">
    <source>
        <dbReference type="PIRSR" id="PIRSR000429-1"/>
    </source>
</evidence>
<evidence type="ECO:0000256" key="1">
    <source>
        <dbReference type="ARBA" id="ARBA00010982"/>
    </source>
</evidence>
<feature type="active site" description="Proton acceptor" evidence="4">
    <location>
        <position position="348"/>
    </location>
</feature>
<keyword evidence="2 5" id="KW-0808">Transferase</keyword>
<dbReference type="Pfam" id="PF00108">
    <property type="entry name" value="Thiolase_N"/>
    <property type="match status" value="1"/>
</dbReference>
<feature type="active site" description="Acyl-thioester intermediate" evidence="4">
    <location>
        <position position="91"/>
    </location>
</feature>
<dbReference type="OrthoDB" id="9764638at2"/>
<dbReference type="Gene3D" id="3.40.47.10">
    <property type="match status" value="2"/>
</dbReference>
<dbReference type="InterPro" id="IPR020617">
    <property type="entry name" value="Thiolase_C"/>
</dbReference>
<feature type="active site" description="Proton acceptor" evidence="4">
    <location>
        <position position="378"/>
    </location>
</feature>
<accession>A0A562I3C3</accession>
<evidence type="ECO:0000256" key="5">
    <source>
        <dbReference type="RuleBase" id="RU003557"/>
    </source>
</evidence>
<dbReference type="Proteomes" id="UP000319825">
    <property type="component" value="Unassembled WGS sequence"/>
</dbReference>
<evidence type="ECO:0000256" key="3">
    <source>
        <dbReference type="ARBA" id="ARBA00023315"/>
    </source>
</evidence>
<evidence type="ECO:0000313" key="9">
    <source>
        <dbReference type="Proteomes" id="UP000319825"/>
    </source>
</evidence>
<gene>
    <name evidence="8" type="ORF">JD77_00242</name>
</gene>
<organism evidence="8 9">
    <name type="scientific">Micromonospora olivasterospora</name>
    <dbReference type="NCBI Taxonomy" id="1880"/>
    <lineage>
        <taxon>Bacteria</taxon>
        <taxon>Bacillati</taxon>
        <taxon>Actinomycetota</taxon>
        <taxon>Actinomycetes</taxon>
        <taxon>Micromonosporales</taxon>
        <taxon>Micromonosporaceae</taxon>
        <taxon>Micromonospora</taxon>
    </lineage>
</organism>
<dbReference type="SUPFAM" id="SSF53901">
    <property type="entry name" value="Thiolase-like"/>
    <property type="match status" value="2"/>
</dbReference>
<evidence type="ECO:0000313" key="8">
    <source>
        <dbReference type="EMBL" id="TWH65306.1"/>
    </source>
</evidence>
<dbReference type="Pfam" id="PF02803">
    <property type="entry name" value="Thiolase_C"/>
    <property type="match status" value="1"/>
</dbReference>
<feature type="domain" description="Thiolase C-terminal" evidence="7">
    <location>
        <begin position="270"/>
        <end position="391"/>
    </location>
</feature>